<accession>A0A511R3U7</accession>
<evidence type="ECO:0000313" key="2">
    <source>
        <dbReference type="EMBL" id="GEM83686.1"/>
    </source>
</evidence>
<dbReference type="AlphaFoldDB" id="A0A511R3U7"/>
<comment type="caution">
    <text evidence="2">The sequence shown here is derived from an EMBL/GenBank/DDBJ whole genome shotgun (WGS) entry which is preliminary data.</text>
</comment>
<name>A0A511R3U7_9DEIN</name>
<evidence type="ECO:0000313" key="3">
    <source>
        <dbReference type="EMBL" id="GEM83965.1"/>
    </source>
</evidence>
<protein>
    <submittedName>
        <fullName evidence="2">Uncharacterized protein</fullName>
    </submittedName>
</protein>
<feature type="region of interest" description="Disordered" evidence="1">
    <location>
        <begin position="1"/>
        <end position="33"/>
    </location>
</feature>
<dbReference type="Proteomes" id="UP000321197">
    <property type="component" value="Unassembled WGS sequence"/>
</dbReference>
<reference evidence="2 4" key="1">
    <citation type="submission" date="2019-07" db="EMBL/GenBank/DDBJ databases">
        <title>Whole genome shotgun sequence of Meiothermus hypogaeus NBRC 106114.</title>
        <authorList>
            <person name="Hosoyama A."/>
            <person name="Uohara A."/>
            <person name="Ohji S."/>
            <person name="Ichikawa N."/>
        </authorList>
    </citation>
    <scope>NUCLEOTIDE SEQUENCE [LARGE SCALE GENOMIC DNA]</scope>
    <source>
        <strain evidence="2 4">NBRC 106114</strain>
    </source>
</reference>
<evidence type="ECO:0000256" key="1">
    <source>
        <dbReference type="SAM" id="MobiDB-lite"/>
    </source>
</evidence>
<organism evidence="2 4">
    <name type="scientific">Meiothermus hypogaeus NBRC 106114</name>
    <dbReference type="NCBI Taxonomy" id="1227553"/>
    <lineage>
        <taxon>Bacteria</taxon>
        <taxon>Thermotogati</taxon>
        <taxon>Deinococcota</taxon>
        <taxon>Deinococci</taxon>
        <taxon>Thermales</taxon>
        <taxon>Thermaceae</taxon>
        <taxon>Meiothermus</taxon>
    </lineage>
</organism>
<evidence type="ECO:0000313" key="4">
    <source>
        <dbReference type="Proteomes" id="UP000321197"/>
    </source>
</evidence>
<dbReference type="EMBL" id="BJXL01000056">
    <property type="protein sequence ID" value="GEM83686.1"/>
    <property type="molecule type" value="Genomic_DNA"/>
</dbReference>
<sequence length="62" mass="6619">MDQGEGLEVHHLEKTYSPGQTMGEMGPKDVGYLENPVEAGEVGQGGEVGFERRLCGQVAWGA</sequence>
<dbReference type="EMBL" id="BJXL01000069">
    <property type="protein sequence ID" value="GEM83965.1"/>
    <property type="molecule type" value="Genomic_DNA"/>
</dbReference>
<proteinExistence type="predicted"/>
<gene>
    <name evidence="2" type="ORF">MHY01S_18520</name>
    <name evidence="3" type="ORF">MHY01S_21310</name>
</gene>